<accession>A0A0A9Z7Y8</accession>
<reference evidence="2" key="3">
    <citation type="journal article" date="2016" name="Gigascience">
        <title>De novo construction of an expanded transcriptome assembly for the western tarnished plant bug, Lygus hesperus.</title>
        <authorList>
            <person name="Tassone E.E."/>
            <person name="Geib S.M."/>
            <person name="Hall B."/>
            <person name="Fabrick J.A."/>
            <person name="Brent C.S."/>
            <person name="Hull J.J."/>
        </authorList>
    </citation>
    <scope>NUCLEOTIDE SEQUENCE</scope>
</reference>
<reference evidence="1" key="2">
    <citation type="submission" date="2014-07" db="EMBL/GenBank/DDBJ databases">
        <authorList>
            <person name="Hull J."/>
        </authorList>
    </citation>
    <scope>NUCLEOTIDE SEQUENCE</scope>
</reference>
<sequence>MCFGPHACLGCIYCNCTTNVSVFVQSTIPTLEYIVLHRSIPPSFRMLLDSDATYPPNSQASPTATLSRSSTFTLHSSAPSLSRFFNVPHTLPTNFGRSNTPSPLVPNRLSFQGLQITPSPFCTVVETDNDSDETSSSILQASDIGTNLPSNASSNVSSLSLTNVFTNSQVVFNSDSSIHSNDNNNPVSFNSLATISEPSNDMYTNAALLRILRLPSPYDPSLQYLYNKFRSLRR</sequence>
<evidence type="ECO:0000313" key="2">
    <source>
        <dbReference type="EMBL" id="JAQ16826.1"/>
    </source>
</evidence>
<dbReference type="EMBL" id="GBHO01004136">
    <property type="protein sequence ID" value="JAG39468.1"/>
    <property type="molecule type" value="Transcribed_RNA"/>
</dbReference>
<dbReference type="EMBL" id="GDHC01001803">
    <property type="protein sequence ID" value="JAQ16826.1"/>
    <property type="molecule type" value="Transcribed_RNA"/>
</dbReference>
<organism evidence="1">
    <name type="scientific">Lygus hesperus</name>
    <name type="common">Western plant bug</name>
    <dbReference type="NCBI Taxonomy" id="30085"/>
    <lineage>
        <taxon>Eukaryota</taxon>
        <taxon>Metazoa</taxon>
        <taxon>Ecdysozoa</taxon>
        <taxon>Arthropoda</taxon>
        <taxon>Hexapoda</taxon>
        <taxon>Insecta</taxon>
        <taxon>Pterygota</taxon>
        <taxon>Neoptera</taxon>
        <taxon>Paraneoptera</taxon>
        <taxon>Hemiptera</taxon>
        <taxon>Heteroptera</taxon>
        <taxon>Panheteroptera</taxon>
        <taxon>Cimicomorpha</taxon>
        <taxon>Miridae</taxon>
        <taxon>Mirini</taxon>
        <taxon>Lygus</taxon>
    </lineage>
</organism>
<reference evidence="1" key="1">
    <citation type="journal article" date="2014" name="PLoS ONE">
        <title>Transcriptome-Based Identification of ABC Transporters in the Western Tarnished Plant Bug Lygus hesperus.</title>
        <authorList>
            <person name="Hull J.J."/>
            <person name="Chaney K."/>
            <person name="Geib S.M."/>
            <person name="Fabrick J.A."/>
            <person name="Brent C.S."/>
            <person name="Walsh D."/>
            <person name="Lavine L.C."/>
        </authorList>
    </citation>
    <scope>NUCLEOTIDE SEQUENCE</scope>
</reference>
<proteinExistence type="predicted"/>
<dbReference type="AlphaFoldDB" id="A0A0A9Z7Y8"/>
<name>A0A0A9Z7Y8_LYGHE</name>
<gene>
    <name evidence="1" type="ORF">CM83_5675</name>
    <name evidence="2" type="ORF">g.17226</name>
</gene>
<protein>
    <submittedName>
        <fullName evidence="1">Uncharacterized protein</fullName>
    </submittedName>
</protein>
<evidence type="ECO:0000313" key="1">
    <source>
        <dbReference type="EMBL" id="JAG39468.1"/>
    </source>
</evidence>